<evidence type="ECO:0000313" key="3">
    <source>
        <dbReference type="Proteomes" id="UP000828390"/>
    </source>
</evidence>
<reference evidence="2" key="1">
    <citation type="journal article" date="2019" name="bioRxiv">
        <title>The Genome of the Zebra Mussel, Dreissena polymorpha: A Resource for Invasive Species Research.</title>
        <authorList>
            <person name="McCartney M.A."/>
            <person name="Auch B."/>
            <person name="Kono T."/>
            <person name="Mallez S."/>
            <person name="Zhang Y."/>
            <person name="Obille A."/>
            <person name="Becker A."/>
            <person name="Abrahante J.E."/>
            <person name="Garbe J."/>
            <person name="Badalamenti J.P."/>
            <person name="Herman A."/>
            <person name="Mangelson H."/>
            <person name="Liachko I."/>
            <person name="Sullivan S."/>
            <person name="Sone E.D."/>
            <person name="Koren S."/>
            <person name="Silverstein K.A.T."/>
            <person name="Beckman K.B."/>
            <person name="Gohl D.M."/>
        </authorList>
    </citation>
    <scope>NUCLEOTIDE SEQUENCE</scope>
    <source>
        <strain evidence="2">Duluth1</strain>
        <tissue evidence="2">Whole animal</tissue>
    </source>
</reference>
<evidence type="ECO:0000256" key="1">
    <source>
        <dbReference type="SAM" id="Coils"/>
    </source>
</evidence>
<keyword evidence="3" id="KW-1185">Reference proteome</keyword>
<dbReference type="Proteomes" id="UP000828390">
    <property type="component" value="Unassembled WGS sequence"/>
</dbReference>
<dbReference type="EMBL" id="JAIWYP010000006">
    <property type="protein sequence ID" value="KAH3806406.1"/>
    <property type="molecule type" value="Genomic_DNA"/>
</dbReference>
<proteinExistence type="predicted"/>
<feature type="coiled-coil region" evidence="1">
    <location>
        <begin position="147"/>
        <end position="174"/>
    </location>
</feature>
<dbReference type="AlphaFoldDB" id="A0A9D4JAY5"/>
<keyword evidence="1" id="KW-0175">Coiled coil</keyword>
<accession>A0A9D4JAY5</accession>
<reference evidence="2" key="2">
    <citation type="submission" date="2020-11" db="EMBL/GenBank/DDBJ databases">
        <authorList>
            <person name="McCartney M.A."/>
            <person name="Auch B."/>
            <person name="Kono T."/>
            <person name="Mallez S."/>
            <person name="Becker A."/>
            <person name="Gohl D.M."/>
            <person name="Silverstein K.A.T."/>
            <person name="Koren S."/>
            <person name="Bechman K.B."/>
            <person name="Herman A."/>
            <person name="Abrahante J.E."/>
            <person name="Garbe J."/>
        </authorList>
    </citation>
    <scope>NUCLEOTIDE SEQUENCE</scope>
    <source>
        <strain evidence="2">Duluth1</strain>
        <tissue evidence="2">Whole animal</tissue>
    </source>
</reference>
<sequence length="280" mass="33277">MCLFICIYFVFSFINKIRREYNFRKTPRISESPNARTKELSWEKANSPENQQEINKVREELAREKANISKYQLEIRKVKDELSREKANNSTNRLEIYKVKEKLSSEKVNSNSKKLKLENEELLEWRVKCEERETRRAKKYNAILGGKESAEEGQAQLQRQLKETNVQMQKMRERLLQCNCKDASETATLQTITLQFQTEIFKMKKNNTRLHDHIKALTSNVDITSEENKNLRQQLETVRNQAKISLVEKERQLCDVLFRIEEEHSNHIEEVTKSQIEHQN</sequence>
<comment type="caution">
    <text evidence="2">The sequence shown here is derived from an EMBL/GenBank/DDBJ whole genome shotgun (WGS) entry which is preliminary data.</text>
</comment>
<protein>
    <submittedName>
        <fullName evidence="2">Uncharacterized protein</fullName>
    </submittedName>
</protein>
<name>A0A9D4JAY5_DREPO</name>
<feature type="coiled-coil region" evidence="1">
    <location>
        <begin position="214"/>
        <end position="252"/>
    </location>
</feature>
<evidence type="ECO:0000313" key="2">
    <source>
        <dbReference type="EMBL" id="KAH3806406.1"/>
    </source>
</evidence>
<gene>
    <name evidence="2" type="ORF">DPMN_134727</name>
</gene>
<organism evidence="2 3">
    <name type="scientific">Dreissena polymorpha</name>
    <name type="common">Zebra mussel</name>
    <name type="synonym">Mytilus polymorpha</name>
    <dbReference type="NCBI Taxonomy" id="45954"/>
    <lineage>
        <taxon>Eukaryota</taxon>
        <taxon>Metazoa</taxon>
        <taxon>Spiralia</taxon>
        <taxon>Lophotrochozoa</taxon>
        <taxon>Mollusca</taxon>
        <taxon>Bivalvia</taxon>
        <taxon>Autobranchia</taxon>
        <taxon>Heteroconchia</taxon>
        <taxon>Euheterodonta</taxon>
        <taxon>Imparidentia</taxon>
        <taxon>Neoheterodontei</taxon>
        <taxon>Myida</taxon>
        <taxon>Dreissenoidea</taxon>
        <taxon>Dreissenidae</taxon>
        <taxon>Dreissena</taxon>
    </lineage>
</organism>
<feature type="coiled-coil region" evidence="1">
    <location>
        <begin position="54"/>
        <end position="120"/>
    </location>
</feature>